<comment type="caution">
    <text evidence="2">The sequence shown here is derived from an EMBL/GenBank/DDBJ whole genome shotgun (WGS) entry which is preliminary data.</text>
</comment>
<feature type="region of interest" description="Disordered" evidence="1">
    <location>
        <begin position="191"/>
        <end position="228"/>
    </location>
</feature>
<accession>A0ABR1CD43</accession>
<evidence type="ECO:0000313" key="2">
    <source>
        <dbReference type="EMBL" id="KAK6736389.1"/>
    </source>
</evidence>
<evidence type="ECO:0000313" key="3">
    <source>
        <dbReference type="Proteomes" id="UP001303046"/>
    </source>
</evidence>
<sequence>MFSKCRTDAFRKMSMKCFALSYNIKKEERLLEMHKSNFVENGTNINFRSSVKASEANSTESLKSGFSRTFRLVYNNELTIIAQINLGQFSLLPTPGNGWNLGMSQGANIFGFGGHRALGISGNNGGIGMSGTDNVIIGNERVGLDSGLGIGQGQGLNLGSMLQFGNSPNPMHPSGHMGNFLDNIKNFFASLIPQPAPPPPPPMPLPPRRHRPRPTQQPPGELWENTSEEPDAWAPERMTSRSPLEVVLPSRPHRISTEGGVGPGRAIVLINFKDITPRI</sequence>
<dbReference type="EMBL" id="JAVFWL010000002">
    <property type="protein sequence ID" value="KAK6736389.1"/>
    <property type="molecule type" value="Genomic_DNA"/>
</dbReference>
<evidence type="ECO:0000256" key="1">
    <source>
        <dbReference type="SAM" id="MobiDB-lite"/>
    </source>
</evidence>
<name>A0ABR1CD43_NECAM</name>
<proteinExistence type="predicted"/>
<organism evidence="2 3">
    <name type="scientific">Necator americanus</name>
    <name type="common">Human hookworm</name>
    <dbReference type="NCBI Taxonomy" id="51031"/>
    <lineage>
        <taxon>Eukaryota</taxon>
        <taxon>Metazoa</taxon>
        <taxon>Ecdysozoa</taxon>
        <taxon>Nematoda</taxon>
        <taxon>Chromadorea</taxon>
        <taxon>Rhabditida</taxon>
        <taxon>Rhabditina</taxon>
        <taxon>Rhabditomorpha</taxon>
        <taxon>Strongyloidea</taxon>
        <taxon>Ancylostomatidae</taxon>
        <taxon>Bunostominae</taxon>
        <taxon>Necator</taxon>
    </lineage>
</organism>
<dbReference type="Proteomes" id="UP001303046">
    <property type="component" value="Unassembled WGS sequence"/>
</dbReference>
<keyword evidence="3" id="KW-1185">Reference proteome</keyword>
<protein>
    <submittedName>
        <fullName evidence="2">Uncharacterized protein</fullName>
    </submittedName>
</protein>
<feature type="compositionally biased region" description="Pro residues" evidence="1">
    <location>
        <begin position="194"/>
        <end position="206"/>
    </location>
</feature>
<reference evidence="2 3" key="1">
    <citation type="submission" date="2023-08" db="EMBL/GenBank/DDBJ databases">
        <title>A Necator americanus chromosomal reference genome.</title>
        <authorList>
            <person name="Ilik V."/>
            <person name="Petrzelkova K.J."/>
            <person name="Pardy F."/>
            <person name="Fuh T."/>
            <person name="Niatou-Singa F.S."/>
            <person name="Gouil Q."/>
            <person name="Baker L."/>
            <person name="Ritchie M.E."/>
            <person name="Jex A.R."/>
            <person name="Gazzola D."/>
            <person name="Li H."/>
            <person name="Toshio Fujiwara R."/>
            <person name="Zhan B."/>
            <person name="Aroian R.V."/>
            <person name="Pafco B."/>
            <person name="Schwarz E.M."/>
        </authorList>
    </citation>
    <scope>NUCLEOTIDE SEQUENCE [LARGE SCALE GENOMIC DNA]</scope>
    <source>
        <strain evidence="2 3">Aroian</strain>
        <tissue evidence="2">Whole animal</tissue>
    </source>
</reference>
<gene>
    <name evidence="2" type="primary">Necator_chrII.g7002</name>
    <name evidence="2" type="ORF">RB195_019209</name>
</gene>